<comment type="similarity">
    <text evidence="2">Belongs to the glycerate kinase type-1 family.</text>
</comment>
<keyword evidence="4 12" id="KW-0808">Transferase</keyword>
<dbReference type="GO" id="GO:0005737">
    <property type="term" value="C:cytoplasm"/>
    <property type="evidence" value="ECO:0007669"/>
    <property type="project" value="TreeGrafter"/>
</dbReference>
<comment type="cofactor">
    <cofactor evidence="1">
        <name>Mg(2+)</name>
        <dbReference type="ChEBI" id="CHEBI:18420"/>
    </cofactor>
</comment>
<sequence length="415" mass="44754">MNKLREDALRIINNSIDSVLPEHAVKSQLSSMSLGENIYLVAIGKAAWRMAKAAKDFLKEKIKNGIVITKYEHSQGIIEGLQIYEAGHPIPDENTLKATRKVIEMIKNLGKDDEVLFLVSGGGSSLFELPNEGIELEDLQKLNNDLLKSGANIVEINTIRKHISQVKGGQFAKIAEPAKIYALILSDVIGDRLDSIASGPAYPDSTTLEDVKKIISKYNLSLPENLLHAFSETPKSLRNVDTYIIGSVNKVCENAKLIAEQLGYNSIILTTTLDCEAKEAGLFLASIARELIEKDRPINKPCAVILGGETVVKVQGNGLGGRNQELALSAARGIYNYEDVIIVSVGTDGTDGPTDAAGGIVDGQTINKLIKQNIDVEFALKNNDSYTALDAIGGLIRTGPTGTNVNDLIFILCGA</sequence>
<gene>
    <name evidence="12" type="primary">gckA</name>
    <name evidence="12" type="ORF">DTL3_0580</name>
</gene>
<comment type="catalytic activity">
    <reaction evidence="8">
        <text>(R)-glycerate + ATP = (2R)-2-phosphoglycerate + ADP + H(+)</text>
        <dbReference type="Rhea" id="RHEA:27377"/>
        <dbReference type="ChEBI" id="CHEBI:15378"/>
        <dbReference type="ChEBI" id="CHEBI:16659"/>
        <dbReference type="ChEBI" id="CHEBI:30616"/>
        <dbReference type="ChEBI" id="CHEBI:58289"/>
        <dbReference type="ChEBI" id="CHEBI:456216"/>
        <dbReference type="EC" id="2.7.1.165"/>
    </reaction>
</comment>
<evidence type="ECO:0000259" key="11">
    <source>
        <dbReference type="Pfam" id="PF13660"/>
    </source>
</evidence>
<evidence type="ECO:0000256" key="5">
    <source>
        <dbReference type="ARBA" id="ARBA00022741"/>
    </source>
</evidence>
<dbReference type="InterPro" id="IPR007835">
    <property type="entry name" value="MOFRL"/>
</dbReference>
<evidence type="ECO:0000313" key="13">
    <source>
        <dbReference type="Proteomes" id="UP000032809"/>
    </source>
</evidence>
<dbReference type="HOGENOM" id="CLU_032279_1_1_0"/>
<dbReference type="InterPro" id="IPR039760">
    <property type="entry name" value="MOFRL_protein"/>
</dbReference>
<dbReference type="AlphaFoldDB" id="A0A0C7NX02"/>
<dbReference type="Pfam" id="PF05161">
    <property type="entry name" value="MOFRL"/>
    <property type="match status" value="1"/>
</dbReference>
<dbReference type="FunFam" id="3.40.1480.10:FF:000003">
    <property type="entry name" value="D-glycerate 2-kinase"/>
    <property type="match status" value="1"/>
</dbReference>
<comment type="subunit">
    <text evidence="3">Homodimer.</text>
</comment>
<dbReference type="STRING" id="1006576.DTL3_0580"/>
<dbReference type="KEGG" id="dtn:DTL3_0580"/>
<evidence type="ECO:0000256" key="9">
    <source>
        <dbReference type="ARBA" id="ARBA00066758"/>
    </source>
</evidence>
<dbReference type="Pfam" id="PF13660">
    <property type="entry name" value="DUF4147"/>
    <property type="match status" value="1"/>
</dbReference>
<dbReference type="InterPro" id="IPR038614">
    <property type="entry name" value="GK_N_sf"/>
</dbReference>
<evidence type="ECO:0000256" key="6">
    <source>
        <dbReference type="ARBA" id="ARBA00022777"/>
    </source>
</evidence>
<evidence type="ECO:0000256" key="4">
    <source>
        <dbReference type="ARBA" id="ARBA00022679"/>
    </source>
</evidence>
<dbReference type="GO" id="GO:0008887">
    <property type="term" value="F:glycerate kinase activity"/>
    <property type="evidence" value="ECO:0007669"/>
    <property type="project" value="InterPro"/>
</dbReference>
<accession>A0A0C7NX02</accession>
<keyword evidence="6 12" id="KW-0418">Kinase</keyword>
<dbReference type="Proteomes" id="UP000032809">
    <property type="component" value="Chromosome I"/>
</dbReference>
<protein>
    <recommendedName>
        <fullName evidence="9">glycerate 2-kinase</fullName>
        <ecNumber evidence="9">2.7.1.165</ecNumber>
    </recommendedName>
</protein>
<keyword evidence="13" id="KW-1185">Reference proteome</keyword>
<proteinExistence type="inferred from homology"/>
<dbReference type="EC" id="2.7.1.165" evidence="9"/>
<organism evidence="12 13">
    <name type="scientific">Defluviitoga tunisiensis</name>
    <dbReference type="NCBI Taxonomy" id="1006576"/>
    <lineage>
        <taxon>Bacteria</taxon>
        <taxon>Thermotogati</taxon>
        <taxon>Thermotogota</taxon>
        <taxon>Thermotogae</taxon>
        <taxon>Petrotogales</taxon>
        <taxon>Petrotogaceae</taxon>
        <taxon>Defluviitoga</taxon>
    </lineage>
</organism>
<evidence type="ECO:0000259" key="10">
    <source>
        <dbReference type="Pfam" id="PF05161"/>
    </source>
</evidence>
<evidence type="ECO:0000313" key="12">
    <source>
        <dbReference type="EMBL" id="CEP77898.1"/>
    </source>
</evidence>
<dbReference type="SUPFAM" id="SSF82544">
    <property type="entry name" value="GckA/TtuD-like"/>
    <property type="match status" value="1"/>
</dbReference>
<dbReference type="RefSeq" id="WP_045087448.1">
    <property type="nucleotide sequence ID" value="NZ_LN824141.1"/>
</dbReference>
<evidence type="ECO:0000256" key="3">
    <source>
        <dbReference type="ARBA" id="ARBA00011738"/>
    </source>
</evidence>
<dbReference type="Gene3D" id="3.40.1480.10">
    <property type="entry name" value="MOFRL domain"/>
    <property type="match status" value="1"/>
</dbReference>
<keyword evidence="7" id="KW-0067">ATP-binding</keyword>
<evidence type="ECO:0000256" key="2">
    <source>
        <dbReference type="ARBA" id="ARBA00006284"/>
    </source>
</evidence>
<keyword evidence="5" id="KW-0547">Nucleotide-binding</keyword>
<dbReference type="PANTHER" id="PTHR12227">
    <property type="entry name" value="GLYCERATE KINASE"/>
    <property type="match status" value="1"/>
</dbReference>
<feature type="domain" description="MOFRL-associated" evidence="11">
    <location>
        <begin position="8"/>
        <end position="229"/>
    </location>
</feature>
<name>A0A0C7NX02_DEFTU</name>
<dbReference type="PANTHER" id="PTHR12227:SF0">
    <property type="entry name" value="GLYCERATE KINASE"/>
    <property type="match status" value="1"/>
</dbReference>
<evidence type="ECO:0000256" key="8">
    <source>
        <dbReference type="ARBA" id="ARBA00051351"/>
    </source>
</evidence>
<reference evidence="13" key="1">
    <citation type="submission" date="2014-11" db="EMBL/GenBank/DDBJ databases">
        <authorList>
            <person name="Wibberg D."/>
        </authorList>
    </citation>
    <scope>NUCLEOTIDE SEQUENCE [LARGE SCALE GENOMIC DNA]</scope>
    <source>
        <strain evidence="13">L3</strain>
    </source>
</reference>
<dbReference type="GO" id="GO:0043798">
    <property type="term" value="F:glycerate 2-kinase activity"/>
    <property type="evidence" value="ECO:0007669"/>
    <property type="project" value="UniProtKB-EC"/>
</dbReference>
<dbReference type="PATRIC" id="fig|1006576.9.peg.566"/>
<dbReference type="GO" id="GO:0005524">
    <property type="term" value="F:ATP binding"/>
    <property type="evidence" value="ECO:0007669"/>
    <property type="project" value="UniProtKB-KW"/>
</dbReference>
<evidence type="ECO:0000256" key="7">
    <source>
        <dbReference type="ARBA" id="ARBA00022840"/>
    </source>
</evidence>
<dbReference type="OrthoDB" id="9766552at2"/>
<dbReference type="EMBL" id="LN824141">
    <property type="protein sequence ID" value="CEP77898.1"/>
    <property type="molecule type" value="Genomic_DNA"/>
</dbReference>
<evidence type="ECO:0000256" key="1">
    <source>
        <dbReference type="ARBA" id="ARBA00001946"/>
    </source>
</evidence>
<dbReference type="Gene3D" id="3.40.50.10180">
    <property type="entry name" value="Glycerate kinase, MOFRL-like N-terminal domain"/>
    <property type="match status" value="1"/>
</dbReference>
<dbReference type="FunFam" id="3.40.50.10180:FF:000001">
    <property type="entry name" value="Glycerate kinase"/>
    <property type="match status" value="1"/>
</dbReference>
<dbReference type="InterPro" id="IPR037035">
    <property type="entry name" value="GK-like_C_sf"/>
</dbReference>
<feature type="domain" description="MOFRL" evidence="10">
    <location>
        <begin position="302"/>
        <end position="407"/>
    </location>
</feature>
<dbReference type="InterPro" id="IPR025286">
    <property type="entry name" value="MOFRL_assoc_dom"/>
</dbReference>